<dbReference type="InterPro" id="IPR015300">
    <property type="entry name" value="DNA-bd_pseudobarrel_sf"/>
</dbReference>
<protein>
    <recommendedName>
        <fullName evidence="8">TF-B3 domain-containing protein</fullName>
    </recommendedName>
</protein>
<dbReference type="SMART" id="SM01019">
    <property type="entry name" value="B3"/>
    <property type="match status" value="2"/>
</dbReference>
<gene>
    <name evidence="9" type="ORF">CEPIT_LOCUS10185</name>
    <name evidence="10" type="ORF">CEPIT_LOCUS29590</name>
</gene>
<dbReference type="Proteomes" id="UP001152523">
    <property type="component" value="Unassembled WGS sequence"/>
</dbReference>
<dbReference type="Gene3D" id="2.40.330.10">
    <property type="entry name" value="DNA-binding pseudobarrel domain"/>
    <property type="match status" value="2"/>
</dbReference>
<organism evidence="10 11">
    <name type="scientific">Cuscuta epithymum</name>
    <dbReference type="NCBI Taxonomy" id="186058"/>
    <lineage>
        <taxon>Eukaryota</taxon>
        <taxon>Viridiplantae</taxon>
        <taxon>Streptophyta</taxon>
        <taxon>Embryophyta</taxon>
        <taxon>Tracheophyta</taxon>
        <taxon>Spermatophyta</taxon>
        <taxon>Magnoliopsida</taxon>
        <taxon>eudicotyledons</taxon>
        <taxon>Gunneridae</taxon>
        <taxon>Pentapetalae</taxon>
        <taxon>asterids</taxon>
        <taxon>lamiids</taxon>
        <taxon>Solanales</taxon>
        <taxon>Convolvulaceae</taxon>
        <taxon>Cuscuteae</taxon>
        <taxon>Cuscuta</taxon>
        <taxon>Cuscuta subgen. Cuscuta</taxon>
    </lineage>
</organism>
<evidence type="ECO:0000256" key="6">
    <source>
        <dbReference type="ARBA" id="ARBA00023242"/>
    </source>
</evidence>
<keyword evidence="2" id="KW-0677">Repeat</keyword>
<proteinExistence type="predicted"/>
<dbReference type="EMBL" id="CAMAPF010000058">
    <property type="protein sequence ID" value="CAH9087529.1"/>
    <property type="molecule type" value="Genomic_DNA"/>
</dbReference>
<feature type="domain" description="TF-B3" evidence="8">
    <location>
        <begin position="171"/>
        <end position="271"/>
    </location>
</feature>
<dbReference type="PROSITE" id="PS50863">
    <property type="entry name" value="B3"/>
    <property type="match status" value="2"/>
</dbReference>
<dbReference type="GO" id="GO:0003677">
    <property type="term" value="F:DNA binding"/>
    <property type="evidence" value="ECO:0007669"/>
    <property type="project" value="UniProtKB-KW"/>
</dbReference>
<evidence type="ECO:0000313" key="10">
    <source>
        <dbReference type="EMBL" id="CAH9129109.1"/>
    </source>
</evidence>
<comment type="subcellular location">
    <subcellularLocation>
        <location evidence="1">Nucleus</location>
    </subcellularLocation>
</comment>
<keyword evidence="5" id="KW-0804">Transcription</keyword>
<keyword evidence="3" id="KW-0805">Transcription regulation</keyword>
<dbReference type="InterPro" id="IPR003340">
    <property type="entry name" value="B3_DNA-bd"/>
</dbReference>
<keyword evidence="4" id="KW-0238">DNA-binding</keyword>
<evidence type="ECO:0000313" key="11">
    <source>
        <dbReference type="Proteomes" id="UP001152523"/>
    </source>
</evidence>
<reference evidence="10" key="1">
    <citation type="submission" date="2022-07" db="EMBL/GenBank/DDBJ databases">
        <authorList>
            <person name="Macas J."/>
            <person name="Novak P."/>
            <person name="Neumann P."/>
        </authorList>
    </citation>
    <scope>NUCLEOTIDE SEQUENCE</scope>
</reference>
<feature type="region of interest" description="Disordered" evidence="7">
    <location>
        <begin position="123"/>
        <end position="143"/>
    </location>
</feature>
<accession>A0AAV0F135</accession>
<keyword evidence="6" id="KW-0539">Nucleus</keyword>
<keyword evidence="11" id="KW-1185">Reference proteome</keyword>
<sequence>MESSLPRFFKVLMPGFRCRLVLPPAISQELMLRKRAKKATLISRKGRFLVEIRKCKEGGNCLCFKRGWDEFVDHHRLVAGDFLVFKDIGRRRRLLFKVNMFDPTCCEKDFHVQTEANNHIDVEEQHGQGRNEDDDGAQIHKHEKLKKAKKRKIEAKVLNVSSGEQFRQFTMTMKRYNIASFARPILYMPKEYCVANGFCDNTIVSMKGPNGEHQVTFKVYSGGRGFLYKGWREFATSNNLKIGDKCIFKLCSSRCSSDDVIVLDVEVLRDTT</sequence>
<evidence type="ECO:0000256" key="2">
    <source>
        <dbReference type="ARBA" id="ARBA00022737"/>
    </source>
</evidence>
<dbReference type="AlphaFoldDB" id="A0AAV0F135"/>
<name>A0AAV0F135_9ASTE</name>
<evidence type="ECO:0000259" key="8">
    <source>
        <dbReference type="PROSITE" id="PS50863"/>
    </source>
</evidence>
<evidence type="ECO:0000256" key="7">
    <source>
        <dbReference type="SAM" id="MobiDB-lite"/>
    </source>
</evidence>
<evidence type="ECO:0000313" key="9">
    <source>
        <dbReference type="EMBL" id="CAH9087529.1"/>
    </source>
</evidence>
<dbReference type="EMBL" id="CAMAPF010000954">
    <property type="protein sequence ID" value="CAH9129109.1"/>
    <property type="molecule type" value="Genomic_DNA"/>
</dbReference>
<comment type="caution">
    <text evidence="10">The sequence shown here is derived from an EMBL/GenBank/DDBJ whole genome shotgun (WGS) entry which is preliminary data.</text>
</comment>
<dbReference type="SUPFAM" id="SSF101936">
    <property type="entry name" value="DNA-binding pseudobarrel domain"/>
    <property type="match status" value="2"/>
</dbReference>
<dbReference type="PANTHER" id="PTHR31674:SF62">
    <property type="entry name" value="B3 DOMAIN-CONTAINING PROTEIN REM14-RELATED"/>
    <property type="match status" value="1"/>
</dbReference>
<dbReference type="GO" id="GO:0005634">
    <property type="term" value="C:nucleus"/>
    <property type="evidence" value="ECO:0007669"/>
    <property type="project" value="UniProtKB-SubCell"/>
</dbReference>
<evidence type="ECO:0000256" key="4">
    <source>
        <dbReference type="ARBA" id="ARBA00023125"/>
    </source>
</evidence>
<evidence type="ECO:0000256" key="1">
    <source>
        <dbReference type="ARBA" id="ARBA00004123"/>
    </source>
</evidence>
<dbReference type="Pfam" id="PF02362">
    <property type="entry name" value="B3"/>
    <property type="match status" value="2"/>
</dbReference>
<evidence type="ECO:0000256" key="3">
    <source>
        <dbReference type="ARBA" id="ARBA00023015"/>
    </source>
</evidence>
<evidence type="ECO:0000256" key="5">
    <source>
        <dbReference type="ARBA" id="ARBA00023163"/>
    </source>
</evidence>
<dbReference type="PANTHER" id="PTHR31674">
    <property type="entry name" value="B3 DOMAIN-CONTAINING PROTEIN REM-LIKE 3-RELATED"/>
    <property type="match status" value="1"/>
</dbReference>
<feature type="domain" description="TF-B3" evidence="8">
    <location>
        <begin position="5"/>
        <end position="104"/>
    </location>
</feature>
<dbReference type="CDD" id="cd10017">
    <property type="entry name" value="B3_DNA"/>
    <property type="match status" value="2"/>
</dbReference>
<dbReference type="InterPro" id="IPR039218">
    <property type="entry name" value="REM_fam"/>
</dbReference>